<dbReference type="Proteomes" id="UP001500307">
    <property type="component" value="Unassembled WGS sequence"/>
</dbReference>
<dbReference type="SUPFAM" id="SSF55961">
    <property type="entry name" value="Bet v1-like"/>
    <property type="match status" value="1"/>
</dbReference>
<sequence length="149" mass="16523">MSTQQATRIIDETSARVREILLDAARLPDWNSAFLSIEDPGGTAADREFAIVVRPGLRGTWRYTVIEDERIDTAWKVPGFAETGTWQLRPHSTGRTLVTHGFEHRGPLARVLANAYRGVAEVRLDRLAQRATAMGPAPLPHVEDDPGQL</sequence>
<protein>
    <recommendedName>
        <fullName evidence="3">Polyketide cyclase/dehydrase/lipid transport protein</fullName>
    </recommendedName>
</protein>
<dbReference type="RefSeq" id="WP_346120479.1">
    <property type="nucleotide sequence ID" value="NZ_BAABGU010000017.1"/>
</dbReference>
<evidence type="ECO:0000313" key="1">
    <source>
        <dbReference type="EMBL" id="GAA4571703.1"/>
    </source>
</evidence>
<dbReference type="Gene3D" id="3.30.530.20">
    <property type="match status" value="1"/>
</dbReference>
<dbReference type="EMBL" id="BAABGU010000017">
    <property type="protein sequence ID" value="GAA4571703.1"/>
    <property type="molecule type" value="Genomic_DNA"/>
</dbReference>
<accession>A0ABP8SPI3</accession>
<proteinExistence type="predicted"/>
<keyword evidence="2" id="KW-1185">Reference proteome</keyword>
<comment type="caution">
    <text evidence="1">The sequence shown here is derived from an EMBL/GenBank/DDBJ whole genome shotgun (WGS) entry which is preliminary data.</text>
</comment>
<dbReference type="InterPro" id="IPR019587">
    <property type="entry name" value="Polyketide_cyclase/dehydratase"/>
</dbReference>
<name>A0ABP8SPI3_9ACTN</name>
<dbReference type="CDD" id="cd07812">
    <property type="entry name" value="SRPBCC"/>
    <property type="match status" value="1"/>
</dbReference>
<dbReference type="InterPro" id="IPR023393">
    <property type="entry name" value="START-like_dom_sf"/>
</dbReference>
<gene>
    <name evidence="1" type="ORF">GCM10023176_33010</name>
</gene>
<reference evidence="2" key="1">
    <citation type="journal article" date="2019" name="Int. J. Syst. Evol. Microbiol.">
        <title>The Global Catalogue of Microorganisms (GCM) 10K type strain sequencing project: providing services to taxonomists for standard genome sequencing and annotation.</title>
        <authorList>
            <consortium name="The Broad Institute Genomics Platform"/>
            <consortium name="The Broad Institute Genome Sequencing Center for Infectious Disease"/>
            <person name="Wu L."/>
            <person name="Ma J."/>
        </authorList>
    </citation>
    <scope>NUCLEOTIDE SEQUENCE [LARGE SCALE GENOMIC DNA]</scope>
    <source>
        <strain evidence="2">JCM 3175</strain>
    </source>
</reference>
<organism evidence="1 2">
    <name type="scientific">Micromonospora coerulea</name>
    <dbReference type="NCBI Taxonomy" id="47856"/>
    <lineage>
        <taxon>Bacteria</taxon>
        <taxon>Bacillati</taxon>
        <taxon>Actinomycetota</taxon>
        <taxon>Actinomycetes</taxon>
        <taxon>Micromonosporales</taxon>
        <taxon>Micromonosporaceae</taxon>
        <taxon>Micromonospora</taxon>
    </lineage>
</organism>
<evidence type="ECO:0008006" key="3">
    <source>
        <dbReference type="Google" id="ProtNLM"/>
    </source>
</evidence>
<dbReference type="Pfam" id="PF10604">
    <property type="entry name" value="Polyketide_cyc2"/>
    <property type="match status" value="1"/>
</dbReference>
<evidence type="ECO:0000313" key="2">
    <source>
        <dbReference type="Proteomes" id="UP001500307"/>
    </source>
</evidence>